<evidence type="ECO:0000259" key="6">
    <source>
        <dbReference type="PROSITE" id="PS50089"/>
    </source>
</evidence>
<dbReference type="OrthoDB" id="6105938at2759"/>
<dbReference type="InterPro" id="IPR001841">
    <property type="entry name" value="Znf_RING"/>
</dbReference>
<evidence type="ECO:0000256" key="1">
    <source>
        <dbReference type="ARBA" id="ARBA00022723"/>
    </source>
</evidence>
<evidence type="ECO:0000256" key="4">
    <source>
        <dbReference type="PROSITE-ProRule" id="PRU00175"/>
    </source>
</evidence>
<dbReference type="AlphaFoldDB" id="A0A9P6B4S1"/>
<feature type="region of interest" description="Disordered" evidence="5">
    <location>
        <begin position="69"/>
        <end position="117"/>
    </location>
</feature>
<evidence type="ECO:0000313" key="7">
    <source>
        <dbReference type="EMBL" id="KAF9517708.1"/>
    </source>
</evidence>
<evidence type="ECO:0000256" key="2">
    <source>
        <dbReference type="ARBA" id="ARBA00022771"/>
    </source>
</evidence>
<feature type="domain" description="RING-type" evidence="6">
    <location>
        <begin position="7"/>
        <end position="55"/>
    </location>
</feature>
<name>A0A9P6B4S1_9AGAM</name>
<organism evidence="7 8">
    <name type="scientific">Hydnum rufescens UP504</name>
    <dbReference type="NCBI Taxonomy" id="1448309"/>
    <lineage>
        <taxon>Eukaryota</taxon>
        <taxon>Fungi</taxon>
        <taxon>Dikarya</taxon>
        <taxon>Basidiomycota</taxon>
        <taxon>Agaricomycotina</taxon>
        <taxon>Agaricomycetes</taxon>
        <taxon>Cantharellales</taxon>
        <taxon>Hydnaceae</taxon>
        <taxon>Hydnum</taxon>
    </lineage>
</organism>
<keyword evidence="8" id="KW-1185">Reference proteome</keyword>
<keyword evidence="3" id="KW-0862">Zinc</keyword>
<keyword evidence="1" id="KW-0479">Metal-binding</keyword>
<comment type="caution">
    <text evidence="7">The sequence shown here is derived from an EMBL/GenBank/DDBJ whole genome shotgun (WGS) entry which is preliminary data.</text>
</comment>
<evidence type="ECO:0000256" key="5">
    <source>
        <dbReference type="SAM" id="MobiDB-lite"/>
    </source>
</evidence>
<dbReference type="Gene3D" id="3.30.40.10">
    <property type="entry name" value="Zinc/RING finger domain, C3HC4 (zinc finger)"/>
    <property type="match status" value="1"/>
</dbReference>
<evidence type="ECO:0000256" key="3">
    <source>
        <dbReference type="ARBA" id="ARBA00022833"/>
    </source>
</evidence>
<proteinExistence type="predicted"/>
<evidence type="ECO:0000313" key="8">
    <source>
        <dbReference type="Proteomes" id="UP000886523"/>
    </source>
</evidence>
<dbReference type="Proteomes" id="UP000886523">
    <property type="component" value="Unassembled WGS sequence"/>
</dbReference>
<dbReference type="SUPFAM" id="SSF57850">
    <property type="entry name" value="RING/U-box"/>
    <property type="match status" value="1"/>
</dbReference>
<dbReference type="InterPro" id="IPR013083">
    <property type="entry name" value="Znf_RING/FYVE/PHD"/>
</dbReference>
<dbReference type="PROSITE" id="PS00518">
    <property type="entry name" value="ZF_RING_1"/>
    <property type="match status" value="1"/>
</dbReference>
<reference evidence="7" key="1">
    <citation type="journal article" date="2020" name="Nat. Commun.">
        <title>Large-scale genome sequencing of mycorrhizal fungi provides insights into the early evolution of symbiotic traits.</title>
        <authorList>
            <person name="Miyauchi S."/>
            <person name="Kiss E."/>
            <person name="Kuo A."/>
            <person name="Drula E."/>
            <person name="Kohler A."/>
            <person name="Sanchez-Garcia M."/>
            <person name="Morin E."/>
            <person name="Andreopoulos B."/>
            <person name="Barry K.W."/>
            <person name="Bonito G."/>
            <person name="Buee M."/>
            <person name="Carver A."/>
            <person name="Chen C."/>
            <person name="Cichocki N."/>
            <person name="Clum A."/>
            <person name="Culley D."/>
            <person name="Crous P.W."/>
            <person name="Fauchery L."/>
            <person name="Girlanda M."/>
            <person name="Hayes R.D."/>
            <person name="Keri Z."/>
            <person name="LaButti K."/>
            <person name="Lipzen A."/>
            <person name="Lombard V."/>
            <person name="Magnuson J."/>
            <person name="Maillard F."/>
            <person name="Murat C."/>
            <person name="Nolan M."/>
            <person name="Ohm R.A."/>
            <person name="Pangilinan J."/>
            <person name="Pereira M.F."/>
            <person name="Perotto S."/>
            <person name="Peter M."/>
            <person name="Pfister S."/>
            <person name="Riley R."/>
            <person name="Sitrit Y."/>
            <person name="Stielow J.B."/>
            <person name="Szollosi G."/>
            <person name="Zifcakova L."/>
            <person name="Stursova M."/>
            <person name="Spatafora J.W."/>
            <person name="Tedersoo L."/>
            <person name="Vaario L.M."/>
            <person name="Yamada A."/>
            <person name="Yan M."/>
            <person name="Wang P."/>
            <person name="Xu J."/>
            <person name="Bruns T."/>
            <person name="Baldrian P."/>
            <person name="Vilgalys R."/>
            <person name="Dunand C."/>
            <person name="Henrissat B."/>
            <person name="Grigoriev I.V."/>
            <person name="Hibbett D."/>
            <person name="Nagy L.G."/>
            <person name="Martin F.M."/>
        </authorList>
    </citation>
    <scope>NUCLEOTIDE SEQUENCE</scope>
    <source>
        <strain evidence="7">UP504</strain>
    </source>
</reference>
<dbReference type="PROSITE" id="PS50089">
    <property type="entry name" value="ZF_RING_2"/>
    <property type="match status" value="1"/>
</dbReference>
<keyword evidence="2 4" id="KW-0863">Zinc-finger</keyword>
<sequence>MYTLTVCSSCAEAYESRAPGRTPHALPCGHVVCLDCARRPTLTPATCMSKCGICHVPYTKRDIYSLNFSHPSPTNGPARHAPTTMTTVLPDSDTDLSYKSRNGGSTSRLATQGTYPMNPTEYSSMARIVELESRLAVRDNELRDWRRQFDKNAQALLIQLREVRELKSEVLDWWRRFQTKDLELQALRRALTAQFPNARLPGLPPERSKSLNKSRIVTRHDPPEPSSLVRLSASIPPPYNA</sequence>
<dbReference type="InterPro" id="IPR017907">
    <property type="entry name" value="Znf_RING_CS"/>
</dbReference>
<feature type="region of interest" description="Disordered" evidence="5">
    <location>
        <begin position="197"/>
        <end position="241"/>
    </location>
</feature>
<gene>
    <name evidence="7" type="ORF">BS47DRAFT_1339237</name>
</gene>
<accession>A0A9P6B4S1</accession>
<dbReference type="GO" id="GO:0008270">
    <property type="term" value="F:zinc ion binding"/>
    <property type="evidence" value="ECO:0007669"/>
    <property type="project" value="UniProtKB-KW"/>
</dbReference>
<feature type="compositionally biased region" description="Polar residues" evidence="5">
    <location>
        <begin position="83"/>
        <end position="117"/>
    </location>
</feature>
<dbReference type="EMBL" id="MU128930">
    <property type="protein sequence ID" value="KAF9517708.1"/>
    <property type="molecule type" value="Genomic_DNA"/>
</dbReference>
<protein>
    <recommendedName>
        <fullName evidence="6">RING-type domain-containing protein</fullName>
    </recommendedName>
</protein>